<keyword evidence="2" id="KW-0808">Transferase</keyword>
<dbReference type="EMBL" id="KZ678129">
    <property type="protein sequence ID" value="PSN73353.1"/>
    <property type="molecule type" value="Genomic_DNA"/>
</dbReference>
<keyword evidence="2" id="KW-0012">Acyltransferase</keyword>
<reference evidence="2 3" key="1">
    <citation type="journal article" date="2018" name="Front. Microbiol.">
        <title>Genome-Wide Analysis of Corynespora cassiicola Leaf Fall Disease Putative Effectors.</title>
        <authorList>
            <person name="Lopez D."/>
            <person name="Ribeiro S."/>
            <person name="Label P."/>
            <person name="Fumanal B."/>
            <person name="Venisse J.S."/>
            <person name="Kohler A."/>
            <person name="de Oliveira R.R."/>
            <person name="Labutti K."/>
            <person name="Lipzen A."/>
            <person name="Lail K."/>
            <person name="Bauer D."/>
            <person name="Ohm R.A."/>
            <person name="Barry K.W."/>
            <person name="Spatafora J."/>
            <person name="Grigoriev I.V."/>
            <person name="Martin F.M."/>
            <person name="Pujade-Renaud V."/>
        </authorList>
    </citation>
    <scope>NUCLEOTIDE SEQUENCE [LARGE SCALE GENOMIC DNA]</scope>
    <source>
        <strain evidence="2 3">Philippines</strain>
    </source>
</reference>
<dbReference type="SUPFAM" id="SSF55729">
    <property type="entry name" value="Acyl-CoA N-acyltransferases (Nat)"/>
    <property type="match status" value="1"/>
</dbReference>
<dbReference type="AlphaFoldDB" id="A0A2T2P6Z9"/>
<dbReference type="GO" id="GO:0016747">
    <property type="term" value="F:acyltransferase activity, transferring groups other than amino-acyl groups"/>
    <property type="evidence" value="ECO:0007669"/>
    <property type="project" value="InterPro"/>
</dbReference>
<dbReference type="Gene3D" id="3.40.630.30">
    <property type="match status" value="1"/>
</dbReference>
<dbReference type="PROSITE" id="PS51186">
    <property type="entry name" value="GNAT"/>
    <property type="match status" value="1"/>
</dbReference>
<keyword evidence="3" id="KW-1185">Reference proteome</keyword>
<proteinExistence type="predicted"/>
<evidence type="ECO:0000313" key="3">
    <source>
        <dbReference type="Proteomes" id="UP000240883"/>
    </source>
</evidence>
<dbReference type="InterPro" id="IPR052523">
    <property type="entry name" value="Trichothecene_AcTrans"/>
</dbReference>
<evidence type="ECO:0000313" key="2">
    <source>
        <dbReference type="EMBL" id="PSN73353.1"/>
    </source>
</evidence>
<gene>
    <name evidence="2" type="ORF">BS50DRAFT_542908</name>
</gene>
<sequence>MGFAVLPAQVPEITSVYDAYFAAFADDPVTRAFFPNASKEDLTNPESEFRKAHTTHVFGYWQTPGSVTQYTLKCVDSDTGKIVGMALWDVYITPSDWKPPGVSWLSGKEKEKAEANVLPLWQAREDLWDNQRYIYCHVIAVRPEYQRRGVGRALMEYGTQLAEQLGLPIYIESSSEGLRLYEKLGCRKLKRRIGVIGGDLKDETEQCGDAPKREPTLMVWFGPGKEHSLPKKVQAEL</sequence>
<name>A0A2T2P6Z9_CORCC</name>
<accession>A0A2T2P6Z9</accession>
<feature type="domain" description="N-acetyltransferase" evidence="1">
    <location>
        <begin position="28"/>
        <end position="205"/>
    </location>
</feature>
<organism evidence="2 3">
    <name type="scientific">Corynespora cassiicola Philippines</name>
    <dbReference type="NCBI Taxonomy" id="1448308"/>
    <lineage>
        <taxon>Eukaryota</taxon>
        <taxon>Fungi</taxon>
        <taxon>Dikarya</taxon>
        <taxon>Ascomycota</taxon>
        <taxon>Pezizomycotina</taxon>
        <taxon>Dothideomycetes</taxon>
        <taxon>Pleosporomycetidae</taxon>
        <taxon>Pleosporales</taxon>
        <taxon>Corynesporascaceae</taxon>
        <taxon>Corynespora</taxon>
    </lineage>
</organism>
<dbReference type="CDD" id="cd04301">
    <property type="entry name" value="NAT_SF"/>
    <property type="match status" value="1"/>
</dbReference>
<dbReference type="InterPro" id="IPR000182">
    <property type="entry name" value="GNAT_dom"/>
</dbReference>
<protein>
    <submittedName>
        <fullName evidence="2">Acyl-CoA N-acyltransferase</fullName>
    </submittedName>
</protein>
<dbReference type="Proteomes" id="UP000240883">
    <property type="component" value="Unassembled WGS sequence"/>
</dbReference>
<dbReference type="OrthoDB" id="2115692at2759"/>
<evidence type="ECO:0000259" key="1">
    <source>
        <dbReference type="PROSITE" id="PS51186"/>
    </source>
</evidence>
<dbReference type="STRING" id="1448308.A0A2T2P6Z9"/>
<dbReference type="InterPro" id="IPR016181">
    <property type="entry name" value="Acyl_CoA_acyltransferase"/>
</dbReference>
<dbReference type="Pfam" id="PF00583">
    <property type="entry name" value="Acetyltransf_1"/>
    <property type="match status" value="1"/>
</dbReference>
<dbReference type="PANTHER" id="PTHR42791:SF17">
    <property type="entry name" value="ACETYLTRANSFERASE, GNAT FAMILY FAMILY (AFU_ORTHOLOGUE AFUA_8G05690)"/>
    <property type="match status" value="1"/>
</dbReference>
<dbReference type="PANTHER" id="PTHR42791">
    <property type="entry name" value="GNAT FAMILY ACETYLTRANSFERASE"/>
    <property type="match status" value="1"/>
</dbReference>